<dbReference type="GO" id="GO:0005829">
    <property type="term" value="C:cytosol"/>
    <property type="evidence" value="ECO:0007669"/>
    <property type="project" value="UniProtKB-SubCell"/>
</dbReference>
<dbReference type="CDD" id="cd04301">
    <property type="entry name" value="NAT_SF"/>
    <property type="match status" value="1"/>
</dbReference>
<dbReference type="SUPFAM" id="SSF55729">
    <property type="entry name" value="Acyl-CoA N-acyltransferases (Nat)"/>
    <property type="match status" value="1"/>
</dbReference>
<dbReference type="EMBL" id="KE685685">
    <property type="protein sequence ID" value="ERE65175.1"/>
    <property type="molecule type" value="Genomic_DNA"/>
</dbReference>
<dbReference type="FunFam" id="3.40.630.30:FF:000011">
    <property type="entry name" value="Diamine acetyltransferase 1"/>
    <property type="match status" value="1"/>
</dbReference>
<feature type="compositionally biased region" description="Polar residues" evidence="14">
    <location>
        <begin position="1"/>
        <end position="21"/>
    </location>
</feature>
<keyword evidence="5 16" id="KW-0808">Transferase</keyword>
<comment type="pathway">
    <text evidence="2">Amine and polyamine degradation; putrescine degradation; N-acetylputrescine from putrescine: step 1/1.</text>
</comment>
<dbReference type="InterPro" id="IPR000182">
    <property type="entry name" value="GNAT_dom"/>
</dbReference>
<dbReference type="Proteomes" id="UP000030759">
    <property type="component" value="Unassembled WGS sequence"/>
</dbReference>
<comment type="function">
    <text evidence="10">Enzyme which catalyzes the acetylation of polyamines. Substrate specificity: norspermidine = spermidine &gt;&gt; spermine &gt; N(1)-acetylspermine. This highly regulated enzyme allows a fine attenuation of the intracellular concentration of polyamines. Also involved in the regulation of polyamine transport out of cells. Also acts on 1,3-diaminopropane and 1,5-diaminopentane.</text>
</comment>
<evidence type="ECO:0000256" key="1">
    <source>
        <dbReference type="ARBA" id="ARBA00004514"/>
    </source>
</evidence>
<dbReference type="PROSITE" id="PS51186">
    <property type="entry name" value="GNAT"/>
    <property type="match status" value="1"/>
</dbReference>
<evidence type="ECO:0000256" key="5">
    <source>
        <dbReference type="ARBA" id="ARBA00022679"/>
    </source>
</evidence>
<evidence type="ECO:0000313" key="17">
    <source>
        <dbReference type="Proteomes" id="UP000030759"/>
    </source>
</evidence>
<comment type="catalytic activity">
    <reaction evidence="13">
        <text>an alkane-alpha,omega-diamine + acetyl-CoA = an N-acetylalkane-alpha,omega-diamine + CoA + H(+)</text>
        <dbReference type="Rhea" id="RHEA:11116"/>
        <dbReference type="Rhea" id="RHEA-COMP:9766"/>
        <dbReference type="Rhea" id="RHEA-COMP:9767"/>
        <dbReference type="ChEBI" id="CHEBI:15378"/>
        <dbReference type="ChEBI" id="CHEBI:57287"/>
        <dbReference type="ChEBI" id="CHEBI:57288"/>
        <dbReference type="ChEBI" id="CHEBI:70977"/>
        <dbReference type="ChEBI" id="CHEBI:70988"/>
        <dbReference type="EC" id="2.3.1.57"/>
    </reaction>
    <physiologicalReaction direction="left-to-right" evidence="13">
        <dbReference type="Rhea" id="RHEA:11117"/>
    </physiologicalReaction>
</comment>
<sequence>MRQSDTWEPTSRQSKTSTSQLGLCHEDMDPSEESQPETTQLGTNQLETSQPDTTQSGTSELDTSQPDTTQSGQRGTTQSDISERSSSQSERKASPSDNTIESNTKQVVIISPDESQLEPSELVMSDLGINQQRMIQSPTIKECTAPFYIRPAMPEDCPEILRLIKELASHEGRQEEVALTELDLFRDGFGNNPLFYCLIAEAPNQETESGLQTIGFAMYYYTYDTWIGKTLHLEDFYISEKYQGLGIGAEVLKKLSQIAINTQCSAMQFLVVIWNQDSVEYYTRLGASDLSCEEGWHLFRFNIEELLELAQEE</sequence>
<dbReference type="Gene3D" id="3.40.630.30">
    <property type="match status" value="1"/>
</dbReference>
<reference evidence="17" key="1">
    <citation type="journal article" date="2013" name="Nat. Biotechnol.">
        <title>Chinese hamster genome sequenced from sorted chromosomes.</title>
        <authorList>
            <person name="Brinkrolf K."/>
            <person name="Rupp O."/>
            <person name="Laux H."/>
            <person name="Kollin F."/>
            <person name="Ernst W."/>
            <person name="Linke B."/>
            <person name="Kofler R."/>
            <person name="Romand S."/>
            <person name="Hesse F."/>
            <person name="Budach W.E."/>
            <person name="Galosy S."/>
            <person name="Muller D."/>
            <person name="Noll T."/>
            <person name="Wienberg J."/>
            <person name="Jostock T."/>
            <person name="Leonard M."/>
            <person name="Grillari J."/>
            <person name="Tauch A."/>
            <person name="Goesmann A."/>
            <person name="Helk B."/>
            <person name="Mott J.E."/>
            <person name="Puhler A."/>
            <person name="Borth N."/>
        </authorList>
    </citation>
    <scope>NUCLEOTIDE SEQUENCE [LARGE SCALE GENOMIC DNA]</scope>
    <source>
        <strain evidence="17">17A/GY</strain>
    </source>
</reference>
<dbReference type="InterPro" id="IPR051016">
    <property type="entry name" value="Diverse_Substrate_AcTransf"/>
</dbReference>
<evidence type="ECO:0000256" key="12">
    <source>
        <dbReference type="ARBA" id="ARBA00049279"/>
    </source>
</evidence>
<evidence type="ECO:0000256" key="14">
    <source>
        <dbReference type="SAM" id="MobiDB-lite"/>
    </source>
</evidence>
<comment type="catalytic activity">
    <reaction evidence="12">
        <text>spermidine + acetyl-CoA = N(1)-acetylspermidine + CoA + H(+)</text>
        <dbReference type="Rhea" id="RHEA:28150"/>
        <dbReference type="ChEBI" id="CHEBI:15378"/>
        <dbReference type="ChEBI" id="CHEBI:57287"/>
        <dbReference type="ChEBI" id="CHEBI:57288"/>
        <dbReference type="ChEBI" id="CHEBI:57834"/>
        <dbReference type="ChEBI" id="CHEBI:58324"/>
        <dbReference type="EC" id="2.3.1.57"/>
    </reaction>
    <physiologicalReaction direction="left-to-right" evidence="12">
        <dbReference type="Rhea" id="RHEA:28151"/>
    </physiologicalReaction>
</comment>
<dbReference type="PANTHER" id="PTHR10545">
    <property type="entry name" value="DIAMINE N-ACETYLTRANSFERASE"/>
    <property type="match status" value="1"/>
</dbReference>
<proteinExistence type="inferred from homology"/>
<accession>A0A098KX80</accession>
<organism evidence="16 17">
    <name type="scientific">Cricetulus griseus</name>
    <name type="common">Chinese hamster</name>
    <name type="synonym">Cricetulus barabensis griseus</name>
    <dbReference type="NCBI Taxonomy" id="10029"/>
    <lineage>
        <taxon>Eukaryota</taxon>
        <taxon>Metazoa</taxon>
        <taxon>Chordata</taxon>
        <taxon>Craniata</taxon>
        <taxon>Vertebrata</taxon>
        <taxon>Euteleostomi</taxon>
        <taxon>Mammalia</taxon>
        <taxon>Eutheria</taxon>
        <taxon>Euarchontoglires</taxon>
        <taxon>Glires</taxon>
        <taxon>Rodentia</taxon>
        <taxon>Myomorpha</taxon>
        <taxon>Muroidea</taxon>
        <taxon>Cricetidae</taxon>
        <taxon>Cricetinae</taxon>
        <taxon>Cricetulus</taxon>
    </lineage>
</organism>
<feature type="domain" description="N-acetyltransferase" evidence="15">
    <location>
        <begin position="147"/>
        <end position="310"/>
    </location>
</feature>
<keyword evidence="6 16" id="KW-0012">Acyltransferase</keyword>
<evidence type="ECO:0000256" key="10">
    <source>
        <dbReference type="ARBA" id="ARBA00045376"/>
    </source>
</evidence>
<feature type="compositionally biased region" description="Polar residues" evidence="14">
    <location>
        <begin position="97"/>
        <end position="106"/>
    </location>
</feature>
<name>A0A098KX80_CRIGR</name>
<comment type="similarity">
    <text evidence="3">Belongs to the acetyltransferase family.</text>
</comment>
<dbReference type="GO" id="GO:0032918">
    <property type="term" value="P:spermidine acetylation"/>
    <property type="evidence" value="ECO:0007669"/>
    <property type="project" value="TreeGrafter"/>
</dbReference>
<feature type="compositionally biased region" description="Polar residues" evidence="14">
    <location>
        <begin position="36"/>
        <end position="67"/>
    </location>
</feature>
<evidence type="ECO:0000256" key="2">
    <source>
        <dbReference type="ARBA" id="ARBA00004995"/>
    </source>
</evidence>
<feature type="region of interest" description="Disordered" evidence="14">
    <location>
        <begin position="1"/>
        <end position="106"/>
    </location>
</feature>
<gene>
    <name evidence="16" type="ORF">H671_xg20454</name>
</gene>
<evidence type="ECO:0000256" key="11">
    <source>
        <dbReference type="ARBA" id="ARBA00048955"/>
    </source>
</evidence>
<comment type="subcellular location">
    <subcellularLocation>
        <location evidence="1">Cytoplasm</location>
        <location evidence="1">Cytosol</location>
    </subcellularLocation>
</comment>
<evidence type="ECO:0000256" key="9">
    <source>
        <dbReference type="ARBA" id="ARBA00031532"/>
    </source>
</evidence>
<evidence type="ECO:0000256" key="8">
    <source>
        <dbReference type="ARBA" id="ARBA00031435"/>
    </source>
</evidence>
<evidence type="ECO:0000256" key="3">
    <source>
        <dbReference type="ARBA" id="ARBA00008694"/>
    </source>
</evidence>
<protein>
    <recommendedName>
        <fullName evidence="4">Diamine acetyltransferase 1</fullName>
    </recommendedName>
    <alternativeName>
        <fullName evidence="8">Polyamine N-acetyltransferase 1</fullName>
    </alternativeName>
    <alternativeName>
        <fullName evidence="7">Putrescine acetyltransferase</fullName>
    </alternativeName>
    <alternativeName>
        <fullName evidence="9">Spermidine/spermine N(1)-acetyltransferase 1</fullName>
    </alternativeName>
</protein>
<dbReference type="InterPro" id="IPR016181">
    <property type="entry name" value="Acyl_CoA_acyltransferase"/>
</dbReference>
<dbReference type="PANTHER" id="PTHR10545:SF63">
    <property type="entry name" value="SPERMIDINE_SPERMINE N(1)-ACETYLTRANSFERASE-LIKE PROTEIN 1"/>
    <property type="match status" value="1"/>
</dbReference>
<evidence type="ECO:0000256" key="4">
    <source>
        <dbReference type="ARBA" id="ARBA00017209"/>
    </source>
</evidence>
<dbReference type="GO" id="GO:0004145">
    <property type="term" value="F:diamine N-acetyltransferase activity"/>
    <property type="evidence" value="ECO:0007669"/>
    <property type="project" value="UniProtKB-EC"/>
</dbReference>
<evidence type="ECO:0000256" key="7">
    <source>
        <dbReference type="ARBA" id="ARBA00029790"/>
    </source>
</evidence>
<evidence type="ECO:0000256" key="13">
    <source>
        <dbReference type="ARBA" id="ARBA00049562"/>
    </source>
</evidence>
<evidence type="ECO:0000259" key="15">
    <source>
        <dbReference type="PROSITE" id="PS51186"/>
    </source>
</evidence>
<dbReference type="Pfam" id="PF00583">
    <property type="entry name" value="Acetyltransf_1"/>
    <property type="match status" value="1"/>
</dbReference>
<comment type="catalytic activity">
    <reaction evidence="11">
        <text>spermine + acetyl-CoA = N(1)-acetylspermine + CoA + H(+)</text>
        <dbReference type="Rhea" id="RHEA:33099"/>
        <dbReference type="ChEBI" id="CHEBI:15378"/>
        <dbReference type="ChEBI" id="CHEBI:45725"/>
        <dbReference type="ChEBI" id="CHEBI:57287"/>
        <dbReference type="ChEBI" id="CHEBI:57288"/>
        <dbReference type="ChEBI" id="CHEBI:58101"/>
        <dbReference type="EC" id="2.3.1.57"/>
    </reaction>
    <physiologicalReaction direction="left-to-right" evidence="11">
        <dbReference type="Rhea" id="RHEA:33100"/>
    </physiologicalReaction>
</comment>
<evidence type="ECO:0000256" key="6">
    <source>
        <dbReference type="ARBA" id="ARBA00023315"/>
    </source>
</evidence>
<feature type="compositionally biased region" description="Low complexity" evidence="14">
    <location>
        <begin position="68"/>
        <end position="88"/>
    </location>
</feature>
<dbReference type="GO" id="GO:0019809">
    <property type="term" value="F:spermidine binding"/>
    <property type="evidence" value="ECO:0007669"/>
    <property type="project" value="TreeGrafter"/>
</dbReference>
<dbReference type="AlphaFoldDB" id="A0A098KX80"/>
<evidence type="ECO:0000313" key="16">
    <source>
        <dbReference type="EMBL" id="ERE65175.1"/>
    </source>
</evidence>